<dbReference type="Proteomes" id="UP000326725">
    <property type="component" value="Unassembled WGS sequence"/>
</dbReference>
<dbReference type="Gene3D" id="3.30.70.1450">
    <property type="entry name" value="Regulator of K+ conductance, C-terminal domain"/>
    <property type="match status" value="1"/>
</dbReference>
<protein>
    <submittedName>
        <fullName evidence="3">Ktr system potassium uptake protein A</fullName>
    </submittedName>
</protein>
<proteinExistence type="predicted"/>
<dbReference type="InterPro" id="IPR036291">
    <property type="entry name" value="NAD(P)-bd_dom_sf"/>
</dbReference>
<dbReference type="SUPFAM" id="SSF51735">
    <property type="entry name" value="NAD(P)-binding Rossmann-fold domains"/>
    <property type="match status" value="1"/>
</dbReference>
<dbReference type="RefSeq" id="WP_151443728.1">
    <property type="nucleotide sequence ID" value="NZ_CABVOU010000033.1"/>
</dbReference>
<feature type="domain" description="RCK C-terminal" evidence="2">
    <location>
        <begin position="135"/>
        <end position="218"/>
    </location>
</feature>
<dbReference type="SUPFAM" id="SSF116726">
    <property type="entry name" value="TrkA C-terminal domain-like"/>
    <property type="match status" value="1"/>
</dbReference>
<dbReference type="PANTHER" id="PTHR43833">
    <property type="entry name" value="POTASSIUM CHANNEL PROTEIN 2-RELATED-RELATED"/>
    <property type="match status" value="1"/>
</dbReference>
<dbReference type="PANTHER" id="PTHR43833:SF7">
    <property type="entry name" value="KTR SYSTEM POTASSIUM UPTAKE PROTEIN C"/>
    <property type="match status" value="1"/>
</dbReference>
<sequence>MSQKFAILGLGYFGVTVAKELHRRKNEVLGVDSDEARVNAFSSLLSHGVIADITDANSLAELSLEDYDAVIIDTDENLEASMVCTLLAREQGAVSIWVKAYSDMHHRLLDHLGADHIVYPEHDSGMRVAESLHYHAMVDFINLGDRKFVVDLQATEKLCEEYDTVGSLELDALALTLVALKRGPELMERPGDKTPLQVDDHMVLLGELDAMRDLGKKL</sequence>
<dbReference type="AlphaFoldDB" id="A0A5K1I2R7"/>
<dbReference type="GO" id="GO:0006813">
    <property type="term" value="P:potassium ion transport"/>
    <property type="evidence" value="ECO:0007669"/>
    <property type="project" value="InterPro"/>
</dbReference>
<evidence type="ECO:0000313" key="4">
    <source>
        <dbReference type="Proteomes" id="UP000326725"/>
    </source>
</evidence>
<evidence type="ECO:0000313" key="3">
    <source>
        <dbReference type="EMBL" id="VVZ95924.1"/>
    </source>
</evidence>
<evidence type="ECO:0000259" key="2">
    <source>
        <dbReference type="PROSITE" id="PS51202"/>
    </source>
</evidence>
<name>A0A5K1I2R7_9GAMM</name>
<reference evidence="3 4" key="1">
    <citation type="submission" date="2019-09" db="EMBL/GenBank/DDBJ databases">
        <authorList>
            <person name="Criscuolo A."/>
        </authorList>
    </citation>
    <scope>NUCLEOTIDE SEQUENCE [LARGE SCALE GENOMIC DNA]</scope>
    <source>
        <strain evidence="4">3(2)</strain>
    </source>
</reference>
<dbReference type="InterPro" id="IPR003148">
    <property type="entry name" value="RCK_N"/>
</dbReference>
<gene>
    <name evidence="3" type="primary">ktrA</name>
    <name evidence="3" type="ORF">HALO32_02007</name>
</gene>
<dbReference type="InterPro" id="IPR036721">
    <property type="entry name" value="RCK_C_sf"/>
</dbReference>
<dbReference type="EMBL" id="CABVOU010000033">
    <property type="protein sequence ID" value="VVZ95924.1"/>
    <property type="molecule type" value="Genomic_DNA"/>
</dbReference>
<dbReference type="InterPro" id="IPR006037">
    <property type="entry name" value="RCK_C"/>
</dbReference>
<feature type="domain" description="RCK N-terminal" evidence="1">
    <location>
        <begin position="2"/>
        <end position="118"/>
    </location>
</feature>
<accession>A0A5K1I2R7</accession>
<dbReference type="GO" id="GO:0008324">
    <property type="term" value="F:monoatomic cation transmembrane transporter activity"/>
    <property type="evidence" value="ECO:0007669"/>
    <property type="project" value="InterPro"/>
</dbReference>
<organism evidence="3 4">
    <name type="scientific">Halomonas lysinitropha</name>
    <dbReference type="NCBI Taxonomy" id="2607506"/>
    <lineage>
        <taxon>Bacteria</taxon>
        <taxon>Pseudomonadati</taxon>
        <taxon>Pseudomonadota</taxon>
        <taxon>Gammaproteobacteria</taxon>
        <taxon>Oceanospirillales</taxon>
        <taxon>Halomonadaceae</taxon>
        <taxon>Halomonas</taxon>
    </lineage>
</organism>
<evidence type="ECO:0000259" key="1">
    <source>
        <dbReference type="PROSITE" id="PS51201"/>
    </source>
</evidence>
<dbReference type="Gene3D" id="3.40.50.720">
    <property type="entry name" value="NAD(P)-binding Rossmann-like Domain"/>
    <property type="match status" value="1"/>
</dbReference>
<dbReference type="Pfam" id="PF02254">
    <property type="entry name" value="TrkA_N"/>
    <property type="match status" value="1"/>
</dbReference>
<dbReference type="InterPro" id="IPR050721">
    <property type="entry name" value="Trk_Ktr_HKT_K-transport"/>
</dbReference>
<dbReference type="PROSITE" id="PS51201">
    <property type="entry name" value="RCK_N"/>
    <property type="match status" value="1"/>
</dbReference>
<dbReference type="PROSITE" id="PS51202">
    <property type="entry name" value="RCK_C"/>
    <property type="match status" value="1"/>
</dbReference>
<keyword evidence="4" id="KW-1185">Reference proteome</keyword>